<evidence type="ECO:0000313" key="2">
    <source>
        <dbReference type="Proteomes" id="UP000433406"/>
    </source>
</evidence>
<dbReference type="RefSeq" id="WP_154612496.1">
    <property type="nucleotide sequence ID" value="NZ_CP053660.1"/>
</dbReference>
<proteinExistence type="predicted"/>
<evidence type="ECO:0000313" key="1">
    <source>
        <dbReference type="EMBL" id="MTB96719.1"/>
    </source>
</evidence>
<dbReference type="Proteomes" id="UP000433406">
    <property type="component" value="Unassembled WGS sequence"/>
</dbReference>
<gene>
    <name evidence="1" type="ORF">GGQ22_16705</name>
</gene>
<dbReference type="EMBL" id="WLCI01000018">
    <property type="protein sequence ID" value="MTB96719.1"/>
    <property type="molecule type" value="Genomic_DNA"/>
</dbReference>
<organism evidence="1 2">
    <name type="scientific">Nocardioides marmotae</name>
    <dbReference type="NCBI Taxonomy" id="2663857"/>
    <lineage>
        <taxon>Bacteria</taxon>
        <taxon>Bacillati</taxon>
        <taxon>Actinomycetota</taxon>
        <taxon>Actinomycetes</taxon>
        <taxon>Propionibacteriales</taxon>
        <taxon>Nocardioidaceae</taxon>
        <taxon>Nocardioides</taxon>
    </lineage>
</organism>
<name>A0A6I3JF24_9ACTN</name>
<keyword evidence="2" id="KW-1185">Reference proteome</keyword>
<comment type="caution">
    <text evidence="1">The sequence shown here is derived from an EMBL/GenBank/DDBJ whole genome shotgun (WGS) entry which is preliminary data.</text>
</comment>
<accession>A0A6I3JF24</accession>
<sequence>MTAQRPLDDEGAELIRSRLGGLRDLLARRDPAWPYWSAIGDEAAVRRLAAAVERVVDGRSSVQELVSDPGFQALAFAGMSDAHAAWQELDPAEKRRLLEQ</sequence>
<dbReference type="AlphaFoldDB" id="A0A6I3JF24"/>
<reference evidence="1 2" key="1">
    <citation type="submission" date="2019-10" db="EMBL/GenBank/DDBJ databases">
        <title>Nocardioides novel species isolated from the excrement of Marmot.</title>
        <authorList>
            <person name="Zhang G."/>
        </authorList>
    </citation>
    <scope>NUCLEOTIDE SEQUENCE [LARGE SCALE GENOMIC DNA]</scope>
    <source>
        <strain evidence="2">zg-579</strain>
    </source>
</reference>
<protein>
    <submittedName>
        <fullName evidence="1">Uncharacterized protein</fullName>
    </submittedName>
</protein>